<keyword evidence="2" id="KW-1185">Reference proteome</keyword>
<evidence type="ECO:0000313" key="2">
    <source>
        <dbReference type="Proteomes" id="UP001159363"/>
    </source>
</evidence>
<protein>
    <submittedName>
        <fullName evidence="1">Uncharacterized protein</fullName>
    </submittedName>
</protein>
<dbReference type="InterPro" id="IPR013083">
    <property type="entry name" value="Znf_RING/FYVE/PHD"/>
</dbReference>
<dbReference type="InterPro" id="IPR011011">
    <property type="entry name" value="Znf_FYVE_PHD"/>
</dbReference>
<gene>
    <name evidence="1" type="ORF">PR048_030393</name>
</gene>
<comment type="caution">
    <text evidence="1">The sequence shown here is derived from an EMBL/GenBank/DDBJ whole genome shotgun (WGS) entry which is preliminary data.</text>
</comment>
<proteinExistence type="predicted"/>
<reference evidence="1 2" key="1">
    <citation type="submission" date="2023-02" db="EMBL/GenBank/DDBJ databases">
        <title>LHISI_Scaffold_Assembly.</title>
        <authorList>
            <person name="Stuart O.P."/>
            <person name="Cleave R."/>
            <person name="Magrath M.J.L."/>
            <person name="Mikheyev A.S."/>
        </authorList>
    </citation>
    <scope>NUCLEOTIDE SEQUENCE [LARGE SCALE GENOMIC DNA]</scope>
    <source>
        <strain evidence="1">Daus_M_001</strain>
        <tissue evidence="1">Leg muscle</tissue>
    </source>
</reference>
<dbReference type="Proteomes" id="UP001159363">
    <property type="component" value="Chromosome 13"/>
</dbReference>
<dbReference type="Gene3D" id="3.30.40.10">
    <property type="entry name" value="Zinc/RING finger domain, C3HC4 (zinc finger)"/>
    <property type="match status" value="1"/>
</dbReference>
<dbReference type="SUPFAM" id="SSF57903">
    <property type="entry name" value="FYVE/PHD zinc finger"/>
    <property type="match status" value="1"/>
</dbReference>
<accession>A0ABQ9G8W2</accession>
<organism evidence="1 2">
    <name type="scientific">Dryococelus australis</name>
    <dbReference type="NCBI Taxonomy" id="614101"/>
    <lineage>
        <taxon>Eukaryota</taxon>
        <taxon>Metazoa</taxon>
        <taxon>Ecdysozoa</taxon>
        <taxon>Arthropoda</taxon>
        <taxon>Hexapoda</taxon>
        <taxon>Insecta</taxon>
        <taxon>Pterygota</taxon>
        <taxon>Neoptera</taxon>
        <taxon>Polyneoptera</taxon>
        <taxon>Phasmatodea</taxon>
        <taxon>Verophasmatodea</taxon>
        <taxon>Anareolatae</taxon>
        <taxon>Phasmatidae</taxon>
        <taxon>Eurycanthinae</taxon>
        <taxon>Dryococelus</taxon>
    </lineage>
</organism>
<sequence>MQPLEGFRVGSQKEVFSFEIVAIFLHCPDNGQTHLFVNMIMLFRGVKPACRCSGPHRHECPSRGADKVAPCLVQNRVASRTDPGSVVVVVYWLVHQPRRWHESNSVVGSSLQVSVIGSQFKEINVSSRGTIDVMVPLLVKRRMLQHRLAAEVTVDFEKSQKAARISRKPCVRFDTLSRSWSQCIGRLVNYSSSDAKIADCNKWFSECGVKRKYLSRGQLRLDLVCKHEAYVPPSHYGSEDEDITELEAENLETCTVSSDPPSISTSLNGILDELAFNIDPSESVQTEPTNLPVPIEFAELPITPSLQICLFKPGFLVFKFWSSLQIYEFHPSLQMFLLQTYAYIKWSHGDPVGRTIPSGAAVARALSSSGSVTRALSSEATVAHPTTINWSIAGRVLWIVDQSRAKCWSVICQVLVKFKVGQLCRTSSDVTAGGCGTVWRKIDSGVQCDQCGSWYHGCIWIREEELGSLQEHEWRCEECADGKGLVAVVEYKLMVEKEAQITRYGICRGEAL</sequence>
<name>A0ABQ9G8W2_9NEOP</name>
<dbReference type="EMBL" id="JARBHB010000014">
    <property type="protein sequence ID" value="KAJ8868852.1"/>
    <property type="molecule type" value="Genomic_DNA"/>
</dbReference>
<evidence type="ECO:0000313" key="1">
    <source>
        <dbReference type="EMBL" id="KAJ8868852.1"/>
    </source>
</evidence>